<dbReference type="Gene3D" id="2.70.9.20">
    <property type="entry name" value="Major capsid protein Vp54"/>
    <property type="match status" value="1"/>
</dbReference>
<evidence type="ECO:0000256" key="3">
    <source>
        <dbReference type="ARBA" id="ARBA00022844"/>
    </source>
</evidence>
<keyword evidence="6" id="KW-1185">Reference proteome</keyword>
<dbReference type="Proteomes" id="UP000203826">
    <property type="component" value="Segment"/>
</dbReference>
<name>A0A0N7G7J9_9VIRU</name>
<dbReference type="KEGG" id="vg:26048954"/>
<evidence type="ECO:0000256" key="2">
    <source>
        <dbReference type="ARBA" id="ARBA00022561"/>
    </source>
</evidence>
<sequence length="744" mass="85013">MTGGLLNLISEGKESIILVGQPTRSFFKKAYMSHTNFGQQKFKINFEGDKQLNYNSPTIYQFKIPRYGDLLNQLYFSFTLPNIWSPILSFGGVPAMFCSACRTQISSKLDTHTIRSGEVYSTFVNDASQNCSACGCECTTQFGFTNVFVDPTKKLQPRDLDKTPTKGGMKWVNRVFPFEFKWIENLGVQIIRSVKVYSNNTIIQEFTGQYLLNMVHRDFTDDQKNLFNRMIGNTADLNDPKYYKNRNGNYPNAAYFGSMYDKMPYGLEPSIRGKKLYVPINLWSTMNNKTAIPLIAMQYSELKVEVELRPVNEWWVVKNIINRFSLAIQESKQIIGVQLDIYEDSNRITVKDLSNISGIEPVGPAPDISNCWDSVFNQISTNKIGVNMDDIITLFAAIPNLYTSPRPNEFSIYNLKYFLKAPPPKVIVDKDFDPKGASIPEVGAIPYPVNINETIERYYDEVLEPWFADIHLIGNYTFLTEDERNSFANQCQSYLIKEVHEQDIYDLLGGDHYIPIQTQGLVITWMWYYQRSDVDLRNEWSNYTNTSYKNGINQGALNTIGVANAECKIQLPLKGIITEIVWQPPYDAQNIREILLEWGLFFNSTVRELQLDNGILAWVDLYSRGEGAGIEGTYYYNFCLNSSPFIYQPSGAVNLSAFNSINWKFKLNPSGRKASLPKKLEVLWEQSLITGSVTCDPISNDPVTTSIDKTQIFLWTYTLHIMEERYNILTIKNGVASLALTRTI</sequence>
<evidence type="ECO:0000256" key="1">
    <source>
        <dbReference type="ARBA" id="ARBA00004328"/>
    </source>
</evidence>
<dbReference type="InterPro" id="IPR031654">
    <property type="entry name" value="Capsid_N"/>
</dbReference>
<reference evidence="5 6" key="1">
    <citation type="journal article" date="2015" name="Genome Announc.">
        <title>The 474-Kilobase-Pair Complete Genome Sequence of CeV-01B, a Virus Infecting Haptolina (Chrysochromulina) ericina (Prymnesiophyceae).</title>
        <authorList>
            <person name="Gallot-Lavallee L."/>
            <person name="Pagarete A."/>
            <person name="Legendre M."/>
            <person name="Santini S."/>
            <person name="Sandaa R.A."/>
            <person name="Himmelbauer H."/>
            <person name="Ogata H."/>
            <person name="Bratbak G."/>
            <person name="Claverie J.M."/>
        </authorList>
    </citation>
    <scope>NUCLEOTIDE SEQUENCE [LARGE SCALE GENOMIC DNA]</scope>
    <source>
        <strain evidence="5">CeV-01B</strain>
    </source>
</reference>
<dbReference type="InterPro" id="IPR016112">
    <property type="entry name" value="VP_dsDNA_II"/>
</dbReference>
<accession>A0A0N7G7J9</accession>
<dbReference type="InterPro" id="IPR038519">
    <property type="entry name" value="MCP_C_sf"/>
</dbReference>
<feature type="domain" description="Major capsid protein N-terminal" evidence="4">
    <location>
        <begin position="25"/>
        <end position="85"/>
    </location>
</feature>
<proteinExistence type="predicted"/>
<comment type="subcellular location">
    <subcellularLocation>
        <location evidence="1">Virion</location>
    </subcellularLocation>
</comment>
<organism evidence="5 6">
    <name type="scientific">Chrysochromulina ericina virus CeV-01B</name>
    <dbReference type="NCBI Taxonomy" id="3070830"/>
    <lineage>
        <taxon>Viruses</taxon>
        <taxon>Varidnaviria</taxon>
        <taxon>Bamfordvirae</taxon>
        <taxon>Nucleocytoviricota</taxon>
        <taxon>Megaviricetes</taxon>
        <taxon>Imitervirales</taxon>
        <taxon>Mesomimiviridae</taxon>
        <taxon>Tethysvirus</taxon>
        <taxon>Tethysvirus raunefjordenense</taxon>
    </lineage>
</organism>
<evidence type="ECO:0000259" key="4">
    <source>
        <dbReference type="Pfam" id="PF16903"/>
    </source>
</evidence>
<dbReference type="SUPFAM" id="SSF49749">
    <property type="entry name" value="Group II dsDNA viruses VP"/>
    <property type="match status" value="1"/>
</dbReference>
<evidence type="ECO:0000313" key="6">
    <source>
        <dbReference type="Proteomes" id="UP000203826"/>
    </source>
</evidence>
<protein>
    <submittedName>
        <fullName evidence="5">Major capsid protein 2</fullName>
    </submittedName>
</protein>
<dbReference type="EMBL" id="KT820662">
    <property type="protein sequence ID" value="ALH22993.1"/>
    <property type="molecule type" value="Genomic_DNA"/>
</dbReference>
<feature type="domain" description="Major capsid protein N-terminal" evidence="4">
    <location>
        <begin position="176"/>
        <end position="321"/>
    </location>
</feature>
<keyword evidence="3" id="KW-0946">Virion</keyword>
<dbReference type="Gene3D" id="2.70.9.10">
    <property type="entry name" value="Adenovirus Type 2 Hexon, domain 4"/>
    <property type="match status" value="1"/>
</dbReference>
<dbReference type="GO" id="GO:0019028">
    <property type="term" value="C:viral capsid"/>
    <property type="evidence" value="ECO:0007669"/>
    <property type="project" value="UniProtKB-KW"/>
</dbReference>
<evidence type="ECO:0000313" key="5">
    <source>
        <dbReference type="EMBL" id="ALH22993.1"/>
    </source>
</evidence>
<gene>
    <name evidence="5" type="ORF">ceV_087</name>
</gene>
<dbReference type="Pfam" id="PF16903">
    <property type="entry name" value="Capsid_N"/>
    <property type="match status" value="2"/>
</dbReference>
<keyword evidence="2" id="KW-0167">Capsid protein</keyword>